<reference evidence="1 2" key="1">
    <citation type="submission" date="2019-12" db="EMBL/GenBank/DDBJ databases">
        <title>Paenibacillus sp. nov., an endophytic bacterium isolated from the stem of Dendrobium.</title>
        <authorList>
            <person name="Zhao R."/>
        </authorList>
    </citation>
    <scope>NUCLEOTIDE SEQUENCE [LARGE SCALE GENOMIC DNA]</scope>
    <source>
        <strain evidence="1 2">HJL G12</strain>
    </source>
</reference>
<accession>A0A7X3LFK8</accession>
<keyword evidence="2" id="KW-1185">Reference proteome</keyword>
<evidence type="ECO:0000313" key="2">
    <source>
        <dbReference type="Proteomes" id="UP000460318"/>
    </source>
</evidence>
<organism evidence="1 2">
    <name type="scientific">Paenibacillus dendrobii</name>
    <dbReference type="NCBI Taxonomy" id="2691084"/>
    <lineage>
        <taxon>Bacteria</taxon>
        <taxon>Bacillati</taxon>
        <taxon>Bacillota</taxon>
        <taxon>Bacilli</taxon>
        <taxon>Bacillales</taxon>
        <taxon>Paenibacillaceae</taxon>
        <taxon>Paenibacillus</taxon>
    </lineage>
</organism>
<dbReference type="RefSeq" id="WP_160496644.1">
    <property type="nucleotide sequence ID" value="NZ_WUBI01000001.1"/>
</dbReference>
<sequence>MREEQMNSTESDVDQVVEVNVEDLDGEVIEDFTQQLSINGQFIYNARNDGVILIVENLGFGDVYVSDKPYAKVGEESHRLVFKEQRAFQTDQLFFTSASQPVVSIIEVK</sequence>
<evidence type="ECO:0000313" key="1">
    <source>
        <dbReference type="EMBL" id="MWV43102.1"/>
    </source>
</evidence>
<protein>
    <submittedName>
        <fullName evidence="1">Uncharacterized protein</fullName>
    </submittedName>
</protein>
<dbReference type="AlphaFoldDB" id="A0A7X3LFK8"/>
<dbReference type="Proteomes" id="UP000460318">
    <property type="component" value="Unassembled WGS sequence"/>
</dbReference>
<gene>
    <name evidence="1" type="ORF">GRF59_05615</name>
</gene>
<name>A0A7X3LFK8_9BACL</name>
<dbReference type="EMBL" id="WUBI01000001">
    <property type="protein sequence ID" value="MWV43102.1"/>
    <property type="molecule type" value="Genomic_DNA"/>
</dbReference>
<proteinExistence type="predicted"/>
<comment type="caution">
    <text evidence="1">The sequence shown here is derived from an EMBL/GenBank/DDBJ whole genome shotgun (WGS) entry which is preliminary data.</text>
</comment>